<reference evidence="2 3" key="1">
    <citation type="journal article" date="2024" name="Ann. Entomol. Soc. Am.">
        <title>Genomic analyses of the southern and eastern yellowjacket wasps (Hymenoptera: Vespidae) reveal evolutionary signatures of social life.</title>
        <authorList>
            <person name="Catto M.A."/>
            <person name="Caine P.B."/>
            <person name="Orr S.E."/>
            <person name="Hunt B.G."/>
            <person name="Goodisman M.A.D."/>
        </authorList>
    </citation>
    <scope>NUCLEOTIDE SEQUENCE [LARGE SCALE GENOMIC DNA]</scope>
    <source>
        <strain evidence="2">233</strain>
        <tissue evidence="2">Head and thorax</tissue>
    </source>
</reference>
<dbReference type="Proteomes" id="UP001607302">
    <property type="component" value="Unassembled WGS sequence"/>
</dbReference>
<organism evidence="2 3">
    <name type="scientific">Vespula squamosa</name>
    <name type="common">Southern yellow jacket</name>
    <name type="synonym">Wasp</name>
    <dbReference type="NCBI Taxonomy" id="30214"/>
    <lineage>
        <taxon>Eukaryota</taxon>
        <taxon>Metazoa</taxon>
        <taxon>Ecdysozoa</taxon>
        <taxon>Arthropoda</taxon>
        <taxon>Hexapoda</taxon>
        <taxon>Insecta</taxon>
        <taxon>Pterygota</taxon>
        <taxon>Neoptera</taxon>
        <taxon>Endopterygota</taxon>
        <taxon>Hymenoptera</taxon>
        <taxon>Apocrita</taxon>
        <taxon>Aculeata</taxon>
        <taxon>Vespoidea</taxon>
        <taxon>Vespidae</taxon>
        <taxon>Vespinae</taxon>
        <taxon>Vespula</taxon>
    </lineage>
</organism>
<proteinExistence type="predicted"/>
<dbReference type="AlphaFoldDB" id="A0ABD2BF52"/>
<gene>
    <name evidence="2" type="ORF">V1478_004825</name>
</gene>
<sequence length="379" mass="42376">MSSTHGGCFESSPGQELRRKSWKMRKRDGRAGKETATECQIVHQNSDEIGIELRIEISDCLTENGIKFYSLLYLRREGQKKKVLLSLNEEKRYSFTSCNIVTVTIGLFLPSVTTARDPEFVSEIGNITVPAGRNVKMACSVKDLGTFKKDERPKLILQDILFTNFLHLTIKMDIESETCYNSLVIVEYFYLRGEISKTNGRTGTDRWEDGVGGRRGGWLRVVCSSSTKLLGRNKLDVVKFTTANETNAKVNNSITRGVPLRSTFSLELSVVNRSSVSVDRRVIGSDISGCYALRAAVGYNEDARFQELQSEEETHSVLSLLRSTDSKTANTRLGAAKPQTRANTMAASGITSTRCVKERYVNSSKKLKKVGRSYPFEEI</sequence>
<keyword evidence="3" id="KW-1185">Reference proteome</keyword>
<protein>
    <submittedName>
        <fullName evidence="2">Lachesin-like isoform X2</fullName>
    </submittedName>
</protein>
<feature type="region of interest" description="Disordered" evidence="1">
    <location>
        <begin position="1"/>
        <end position="34"/>
    </location>
</feature>
<comment type="caution">
    <text evidence="2">The sequence shown here is derived from an EMBL/GenBank/DDBJ whole genome shotgun (WGS) entry which is preliminary data.</text>
</comment>
<evidence type="ECO:0000313" key="3">
    <source>
        <dbReference type="Proteomes" id="UP001607302"/>
    </source>
</evidence>
<evidence type="ECO:0000256" key="1">
    <source>
        <dbReference type="SAM" id="MobiDB-lite"/>
    </source>
</evidence>
<dbReference type="EMBL" id="JAUDFV010000105">
    <property type="protein sequence ID" value="KAL2731280.1"/>
    <property type="molecule type" value="Genomic_DNA"/>
</dbReference>
<evidence type="ECO:0000313" key="2">
    <source>
        <dbReference type="EMBL" id="KAL2731280.1"/>
    </source>
</evidence>
<name>A0ABD2BF52_VESSQ</name>
<accession>A0ABD2BF52</accession>
<feature type="non-terminal residue" evidence="2">
    <location>
        <position position="379"/>
    </location>
</feature>